<feature type="region of interest" description="Disordered" evidence="1">
    <location>
        <begin position="731"/>
        <end position="879"/>
    </location>
</feature>
<dbReference type="SUPFAM" id="SSF82153">
    <property type="entry name" value="FAS1 domain"/>
    <property type="match status" value="1"/>
</dbReference>
<dbReference type="PANTHER" id="PTHR35684">
    <property type="match status" value="1"/>
</dbReference>
<dbReference type="InterPro" id="IPR000782">
    <property type="entry name" value="FAS1_domain"/>
</dbReference>
<dbReference type="EMBL" id="FNFT01000003">
    <property type="protein sequence ID" value="SDK05289.1"/>
    <property type="molecule type" value="Genomic_DNA"/>
</dbReference>
<dbReference type="InterPro" id="IPR055706">
    <property type="entry name" value="Slg1/2_DUF7282"/>
</dbReference>
<sequence>MRRPVEFSLCIVLLLSIAAASTAVLIGEGPVELNPDEIVSITPVNSTETYEVPQISVLGALDVASNLGAFEYQVVEDLPPQEGNLSILSIMNISNEIVNGTPHNWTYWINDERGTTGPAVTNVTDGDSIIYSYGPLNHTIENASYTLIVNATVLGAAVNVTPTPTVNVTPTPTVNVTPTPTGIPPPAENVTPAINISDQSIENATVVVDTATIHRPGWADIHADENGTPGPVIGFSPISPGVNENVTIAIDVEEATPVLYAMLHLDQGVLGVHEFPGPDVPVLLNGSPVQQAFNVTGGLPSVNVTPTPTVNVTPTPTVNVTPAPTVNVTPTPTVNVTPAPTVNVTPTPTVNVTPAPTVNVTPTPTVTPTPPAAEANVTIIEPMEGASIPTGNVTVSVNVTNFTLVEPTGQPNAPGEGHLHYYLDAPIPTNESEPAIPPTGGYVVSANLTHTWENVTPGEHNLSVQLVNNDHTPLSPLVFETVNVTVEENVTPTPTVNVTPTPTVNVTPTPTVNVTPTPTVNVTPTPTVNVTPTPTVNVTPTPTVNVTPTPTVNVTPTPTVNVTPTPTVNVTPTPTPVVNITELIVAELADEENLTTFVEVVNNSTLDQSLEENRTYIICAPTNDAFDELGNETLSLIFNNTTLLNTILEYHVIQGDYTIEELVMLCQNSTDGQISLPTVEGSGVNVSITDGGQLIINNFTVQNQIQITNNINVYVIDGVLIPPDVTIPTPTPTPTPTVTVTPTPTVNVTPTPTVNVTPTPTVNVTPTPTVNVTPTPTVNVTPTPTVNVTPTPTVNVTPTPTVNVTPTPTVNVTPTPTVNVTPTPTVNVTPTPTVNVTPTPTVNVTPTPTVNVTPTPTVNVTPTPTVNVTPTPTTPTPSTGETMDLELYEGWNFISIPRQLAVGNDTVGQVFSEVETDGRPIYTFEPATGFTPVGENETLEVLVGYWVYSTEDTTIELSLSTNPVRAPAMRTLSSGWNAIGYSDMTPRTADEALGSVEDAWVYVVGFDAENQMYRSVLINNQTGAQGENQRLNPTEGYWLFMRDEGRLAAISA</sequence>
<evidence type="ECO:0000256" key="1">
    <source>
        <dbReference type="SAM" id="MobiDB-lite"/>
    </source>
</evidence>
<dbReference type="STRING" id="2200.GCA_001571405_00136"/>
<feature type="domain" description="FAS1" evidence="2">
    <location>
        <begin position="581"/>
        <end position="720"/>
    </location>
</feature>
<dbReference type="Pfam" id="PF23951">
    <property type="entry name" value="DUF7282"/>
    <property type="match status" value="1"/>
</dbReference>
<proteinExistence type="predicted"/>
<feature type="compositionally biased region" description="Low complexity" evidence="1">
    <location>
        <begin position="736"/>
        <end position="871"/>
    </location>
</feature>
<dbReference type="AlphaFoldDB" id="A0A1G8YR18"/>
<accession>A0A1G8YR18</accession>
<gene>
    <name evidence="3" type="ORF">SAMN04488571_103161</name>
</gene>
<dbReference type="PROSITE" id="PS50213">
    <property type="entry name" value="FAS1"/>
    <property type="match status" value="1"/>
</dbReference>
<protein>
    <submittedName>
        <fullName evidence="3">Uncaracterized surface protein containing fasciclin (FAS1) repeats</fullName>
    </submittedName>
</protein>
<keyword evidence="4" id="KW-1185">Reference proteome</keyword>
<dbReference type="Gene3D" id="2.30.180.10">
    <property type="entry name" value="FAS1 domain"/>
    <property type="match status" value="1"/>
</dbReference>
<dbReference type="RefSeq" id="WP_191092824.1">
    <property type="nucleotide sequence ID" value="NZ_BCNX01000003.1"/>
</dbReference>
<evidence type="ECO:0000259" key="2">
    <source>
        <dbReference type="PROSITE" id="PS50213"/>
    </source>
</evidence>
<dbReference type="OrthoDB" id="59577at2157"/>
<dbReference type="InterPro" id="IPR036378">
    <property type="entry name" value="FAS1_dom_sf"/>
</dbReference>
<dbReference type="Proteomes" id="UP000326500">
    <property type="component" value="Unassembled WGS sequence"/>
</dbReference>
<dbReference type="Pfam" id="PF02469">
    <property type="entry name" value="Fasciclin"/>
    <property type="match status" value="1"/>
</dbReference>
<dbReference type="PANTHER" id="PTHR35684:SF3">
    <property type="match status" value="1"/>
</dbReference>
<organism evidence="3 4">
    <name type="scientific">Methanoculleus thermophilus</name>
    <dbReference type="NCBI Taxonomy" id="2200"/>
    <lineage>
        <taxon>Archaea</taxon>
        <taxon>Methanobacteriati</taxon>
        <taxon>Methanobacteriota</taxon>
        <taxon>Stenosarchaea group</taxon>
        <taxon>Methanomicrobia</taxon>
        <taxon>Methanomicrobiales</taxon>
        <taxon>Methanomicrobiaceae</taxon>
        <taxon>Methanoculleus</taxon>
    </lineage>
</organism>
<reference evidence="3 4" key="1">
    <citation type="submission" date="2016-10" db="EMBL/GenBank/DDBJ databases">
        <authorList>
            <person name="Varghese N."/>
            <person name="Submissions S."/>
        </authorList>
    </citation>
    <scope>NUCLEOTIDE SEQUENCE [LARGE SCALE GENOMIC DNA]</scope>
    <source>
        <strain evidence="3 4">DSM 2373</strain>
    </source>
</reference>
<evidence type="ECO:0000313" key="4">
    <source>
        <dbReference type="Proteomes" id="UP000326500"/>
    </source>
</evidence>
<feature type="region of interest" description="Disordered" evidence="1">
    <location>
        <begin position="493"/>
        <end position="552"/>
    </location>
</feature>
<name>A0A1G8YR18_9EURY</name>
<evidence type="ECO:0000313" key="3">
    <source>
        <dbReference type="EMBL" id="SDK05289.1"/>
    </source>
</evidence>
<dbReference type="SMART" id="SM00554">
    <property type="entry name" value="FAS1"/>
    <property type="match status" value="1"/>
</dbReference>